<dbReference type="InterPro" id="IPR021215">
    <property type="entry name" value="DUF2752"/>
</dbReference>
<sequence>MSDSVEAIDAIPLEQYELVESPERASLTFHWVMLAMSSAVLIASFALNFQAGETVYLPFSEFAVPPSCGMKLFWGVDCPGCGLTRSFILLAHGDLAGSLAYNPSGILLFAVVLFQVPYRIGQLWRIRQGLPTWNLGTASAVGFSAIFAVMLIQWVVKLL</sequence>
<dbReference type="Proteomes" id="UP001139103">
    <property type="component" value="Unassembled WGS sequence"/>
</dbReference>
<organism evidence="2 3">
    <name type="scientific">Blastopirellula sediminis</name>
    <dbReference type="NCBI Taxonomy" id="2894196"/>
    <lineage>
        <taxon>Bacteria</taxon>
        <taxon>Pseudomonadati</taxon>
        <taxon>Planctomycetota</taxon>
        <taxon>Planctomycetia</taxon>
        <taxon>Pirellulales</taxon>
        <taxon>Pirellulaceae</taxon>
        <taxon>Blastopirellula</taxon>
    </lineage>
</organism>
<feature type="transmembrane region" description="Helical" evidence="1">
    <location>
        <begin position="31"/>
        <end position="51"/>
    </location>
</feature>
<evidence type="ECO:0000313" key="2">
    <source>
        <dbReference type="EMBL" id="MCC9629681.1"/>
    </source>
</evidence>
<gene>
    <name evidence="2" type="ORF">LOC68_14910</name>
</gene>
<dbReference type="RefSeq" id="WP_230220172.1">
    <property type="nucleotide sequence ID" value="NZ_JAJKFT010000010.1"/>
</dbReference>
<feature type="transmembrane region" description="Helical" evidence="1">
    <location>
        <begin position="99"/>
        <end position="120"/>
    </location>
</feature>
<reference evidence="2" key="1">
    <citation type="submission" date="2021-11" db="EMBL/GenBank/DDBJ databases">
        <title>Genome sequence.</title>
        <authorList>
            <person name="Sun Q."/>
        </authorList>
    </citation>
    <scope>NUCLEOTIDE SEQUENCE</scope>
    <source>
        <strain evidence="2">JC732</strain>
    </source>
</reference>
<protein>
    <submittedName>
        <fullName evidence="2">DUF2752 domain-containing protein</fullName>
    </submittedName>
</protein>
<keyword evidence="3" id="KW-1185">Reference proteome</keyword>
<proteinExistence type="predicted"/>
<name>A0A9X1SHC3_9BACT</name>
<accession>A0A9X1SHC3</accession>
<evidence type="ECO:0000256" key="1">
    <source>
        <dbReference type="SAM" id="Phobius"/>
    </source>
</evidence>
<dbReference type="EMBL" id="JAJKFT010000010">
    <property type="protein sequence ID" value="MCC9629681.1"/>
    <property type="molecule type" value="Genomic_DNA"/>
</dbReference>
<dbReference type="Pfam" id="PF10825">
    <property type="entry name" value="DUF2752"/>
    <property type="match status" value="1"/>
</dbReference>
<dbReference type="AlphaFoldDB" id="A0A9X1SHC3"/>
<comment type="caution">
    <text evidence="2">The sequence shown here is derived from an EMBL/GenBank/DDBJ whole genome shotgun (WGS) entry which is preliminary data.</text>
</comment>
<keyword evidence="1" id="KW-0472">Membrane</keyword>
<keyword evidence="1" id="KW-1133">Transmembrane helix</keyword>
<evidence type="ECO:0000313" key="3">
    <source>
        <dbReference type="Proteomes" id="UP001139103"/>
    </source>
</evidence>
<keyword evidence="1" id="KW-0812">Transmembrane</keyword>
<feature type="transmembrane region" description="Helical" evidence="1">
    <location>
        <begin position="132"/>
        <end position="156"/>
    </location>
</feature>